<dbReference type="InterPro" id="IPR025736">
    <property type="entry name" value="PucR_C-HTH_dom"/>
</dbReference>
<dbReference type="SMART" id="SM00065">
    <property type="entry name" value="GAF"/>
    <property type="match status" value="2"/>
</dbReference>
<dbReference type="InterPro" id="IPR003018">
    <property type="entry name" value="GAF"/>
</dbReference>
<dbReference type="PANTHER" id="PTHR33744:SF1">
    <property type="entry name" value="DNA-BINDING TRANSCRIPTIONAL ACTIVATOR ADER"/>
    <property type="match status" value="1"/>
</dbReference>
<dbReference type="AlphaFoldDB" id="A0A8J3MXX2"/>
<dbReference type="InterPro" id="IPR041522">
    <property type="entry name" value="CdaR_GGDEF"/>
</dbReference>
<protein>
    <recommendedName>
        <fullName evidence="3">GAF domain-containing protein</fullName>
    </recommendedName>
</protein>
<proteinExistence type="inferred from homology"/>
<dbReference type="RefSeq" id="WP_220202301.1">
    <property type="nucleotide sequence ID" value="NZ_BNJK01000001.1"/>
</dbReference>
<evidence type="ECO:0000313" key="4">
    <source>
        <dbReference type="EMBL" id="GHO91404.1"/>
    </source>
</evidence>
<dbReference type="Pfam" id="PF13185">
    <property type="entry name" value="GAF_2"/>
    <property type="match status" value="1"/>
</dbReference>
<dbReference type="EMBL" id="BNJK01000001">
    <property type="protein sequence ID" value="GHO91404.1"/>
    <property type="molecule type" value="Genomic_DNA"/>
</dbReference>
<organism evidence="4 5">
    <name type="scientific">Reticulibacter mediterranei</name>
    <dbReference type="NCBI Taxonomy" id="2778369"/>
    <lineage>
        <taxon>Bacteria</taxon>
        <taxon>Bacillati</taxon>
        <taxon>Chloroflexota</taxon>
        <taxon>Ktedonobacteria</taxon>
        <taxon>Ktedonobacterales</taxon>
        <taxon>Reticulibacteraceae</taxon>
        <taxon>Reticulibacter</taxon>
    </lineage>
</organism>
<reference evidence="4" key="1">
    <citation type="submission" date="2020-10" db="EMBL/GenBank/DDBJ databases">
        <title>Taxonomic study of unclassified bacteria belonging to the class Ktedonobacteria.</title>
        <authorList>
            <person name="Yabe S."/>
            <person name="Wang C.M."/>
            <person name="Zheng Y."/>
            <person name="Sakai Y."/>
            <person name="Cavaletti L."/>
            <person name="Monciardini P."/>
            <person name="Donadio S."/>
        </authorList>
    </citation>
    <scope>NUCLEOTIDE SEQUENCE</scope>
    <source>
        <strain evidence="4">ID150040</strain>
    </source>
</reference>
<evidence type="ECO:0000259" key="3">
    <source>
        <dbReference type="SMART" id="SM00065"/>
    </source>
</evidence>
<dbReference type="Gene3D" id="1.10.10.2840">
    <property type="entry name" value="PucR C-terminal helix-turn-helix domain"/>
    <property type="match status" value="1"/>
</dbReference>
<dbReference type="InterPro" id="IPR029016">
    <property type="entry name" value="GAF-like_dom_sf"/>
</dbReference>
<feature type="compositionally biased region" description="Polar residues" evidence="2">
    <location>
        <begin position="1"/>
        <end position="11"/>
    </location>
</feature>
<dbReference type="InterPro" id="IPR042070">
    <property type="entry name" value="PucR_C-HTH_sf"/>
</dbReference>
<dbReference type="PANTHER" id="PTHR33744">
    <property type="entry name" value="CARBOHYDRATE DIACID REGULATOR"/>
    <property type="match status" value="1"/>
</dbReference>
<dbReference type="Pfam" id="PF01590">
    <property type="entry name" value="GAF"/>
    <property type="match status" value="1"/>
</dbReference>
<evidence type="ECO:0000256" key="1">
    <source>
        <dbReference type="ARBA" id="ARBA00006754"/>
    </source>
</evidence>
<evidence type="ECO:0000313" key="5">
    <source>
        <dbReference type="Proteomes" id="UP000597444"/>
    </source>
</evidence>
<name>A0A8J3MXX2_9CHLR</name>
<comment type="caution">
    <text evidence="4">The sequence shown here is derived from an EMBL/GenBank/DDBJ whole genome shotgun (WGS) entry which is preliminary data.</text>
</comment>
<dbReference type="Pfam" id="PF17853">
    <property type="entry name" value="GGDEF_2"/>
    <property type="match status" value="1"/>
</dbReference>
<comment type="similarity">
    <text evidence="1">Belongs to the CdaR family.</text>
</comment>
<dbReference type="Pfam" id="PF13556">
    <property type="entry name" value="HTH_30"/>
    <property type="match status" value="1"/>
</dbReference>
<accession>A0A8J3MXX2</accession>
<dbReference type="Gene3D" id="3.30.450.40">
    <property type="match status" value="2"/>
</dbReference>
<gene>
    <name evidence="4" type="ORF">KSF_014520</name>
</gene>
<feature type="domain" description="GAF" evidence="3">
    <location>
        <begin position="227"/>
        <end position="394"/>
    </location>
</feature>
<dbReference type="SUPFAM" id="SSF55781">
    <property type="entry name" value="GAF domain-like"/>
    <property type="match status" value="2"/>
</dbReference>
<evidence type="ECO:0000256" key="2">
    <source>
        <dbReference type="SAM" id="MobiDB-lite"/>
    </source>
</evidence>
<feature type="region of interest" description="Disordered" evidence="2">
    <location>
        <begin position="1"/>
        <end position="20"/>
    </location>
</feature>
<keyword evidence="5" id="KW-1185">Reference proteome</keyword>
<dbReference type="InterPro" id="IPR051448">
    <property type="entry name" value="CdaR-like_regulators"/>
</dbReference>
<feature type="domain" description="GAF" evidence="3">
    <location>
        <begin position="57"/>
        <end position="206"/>
    </location>
</feature>
<sequence>MSSKASINHQPGTADAGSETIDQLRQENHDLHMELEMRTQENALLNEVISTVGSTLRLDEVLRHLVDTVVRATACQIALIYLYDNDKERLVLASTTEQYQHLVGNISMALGEGIAGWVALHRKPVFLREEAMEDPRFCYFPELEEEKFQSFMTLPIIAKDRRLVGVITLQAVAPHEFTEQHRTFISNTAALVAGAIENAQLYENTQRKLSILTSLSMLSQTISSGLYLDDMLRTLATLTVQIMEVDLCAIMLMDQAREREGELSRQPRRLTVHATSPNLNDRAHFQPIDVDRLTLERLREMNEALLHPGSVQLQNGQHLEIGEETLERLNPIRDAQYKTLISAPLIAGTEQLGLINCYLSKARRFSTEDQTLLTTIANQIAIAIKNSYLVNQLAQKNLVKGFFDDLMHGTTDSEDSLRQRAHFLGCDLNKSHAVVMIEIAHLDERRYEGNSARKAGKNERAVAPSTLQNLAPLLEESYTQGTPLQTAYKRISGVVRRRIQDTYPGSIFYDHENLLTCLASLNKDPNGMRLKSWLQDVAQQMRNEYNVYLSIGIGNACLHISDYRRGFAEANEALQMGQNLSQDKVAEARFQPIVTHFNDLGVYRYLYKIAHMDDLRDVYQDQVARIDSYDRRKNTDLLDTLETYLECAGNLTKTSERLFVHRNTLIQRLDRLQSLCDIDLQERSNWLTLQVAIKVYKLRTSGG</sequence>
<dbReference type="Proteomes" id="UP000597444">
    <property type="component" value="Unassembled WGS sequence"/>
</dbReference>